<accession>A0ABN5IYK1</accession>
<reference evidence="3 4" key="1">
    <citation type="journal article" date="2015" name="Biotechnol. Bioeng.">
        <title>Genome sequence and phenotypic characterization of Caulobacter segnis.</title>
        <authorList>
            <person name="Patel S."/>
            <person name="Fletcher B."/>
            <person name="Scott D.C."/>
            <person name="Ely B."/>
        </authorList>
    </citation>
    <scope>NUCLEOTIDE SEQUENCE [LARGE SCALE GENOMIC DNA]</scope>
    <source>
        <strain evidence="3 4">TK0059</strain>
    </source>
</reference>
<feature type="signal peptide" evidence="2">
    <location>
        <begin position="1"/>
        <end position="20"/>
    </location>
</feature>
<evidence type="ECO:0008006" key="5">
    <source>
        <dbReference type="Google" id="ProtNLM"/>
    </source>
</evidence>
<feature type="chain" id="PRO_5045116732" description="TonB-dependent receptor" evidence="2">
    <location>
        <begin position="21"/>
        <end position="116"/>
    </location>
</feature>
<dbReference type="RefSeq" id="WP_106907260.1">
    <property type="nucleotide sequence ID" value="NZ_CP027850.1"/>
</dbReference>
<proteinExistence type="predicted"/>
<evidence type="ECO:0000313" key="4">
    <source>
        <dbReference type="Proteomes" id="UP000240527"/>
    </source>
</evidence>
<dbReference type="Proteomes" id="UP000240527">
    <property type="component" value="Chromosome"/>
</dbReference>
<name>A0ABN5IYK1_9CAUL</name>
<dbReference type="EMBL" id="CP027850">
    <property type="protein sequence ID" value="AVQ04159.1"/>
    <property type="molecule type" value="Genomic_DNA"/>
</dbReference>
<evidence type="ECO:0000256" key="1">
    <source>
        <dbReference type="SAM" id="MobiDB-lite"/>
    </source>
</evidence>
<evidence type="ECO:0000256" key="2">
    <source>
        <dbReference type="SAM" id="SignalP"/>
    </source>
</evidence>
<organism evidence="3 4">
    <name type="scientific">Caulobacter segnis</name>
    <dbReference type="NCBI Taxonomy" id="88688"/>
    <lineage>
        <taxon>Bacteria</taxon>
        <taxon>Pseudomonadati</taxon>
        <taxon>Pseudomonadota</taxon>
        <taxon>Alphaproteobacteria</taxon>
        <taxon>Caulobacterales</taxon>
        <taxon>Caulobacteraceae</taxon>
        <taxon>Caulobacter</taxon>
    </lineage>
</organism>
<protein>
    <recommendedName>
        <fullName evidence="5">TonB-dependent receptor</fullName>
    </recommendedName>
</protein>
<feature type="region of interest" description="Disordered" evidence="1">
    <location>
        <begin position="51"/>
        <end position="70"/>
    </location>
</feature>
<gene>
    <name evidence="3" type="ORF">B7G68_21315</name>
</gene>
<keyword evidence="2" id="KW-0732">Signal</keyword>
<evidence type="ECO:0000313" key="3">
    <source>
        <dbReference type="EMBL" id="AVQ04159.1"/>
    </source>
</evidence>
<keyword evidence="4" id="KW-1185">Reference proteome</keyword>
<sequence>MIRTLSLAAALALAAAAAHAQALPAYPKIAPGPLLASPRLSLSKPVDPAPLRYEGAPTPLPRGVAKTSVERREGGVTGAAGLLCGIQPSADDSGVGTARGYDKDGRFVGAKLAFSF</sequence>